<dbReference type="AlphaFoldDB" id="A0A1E3A038"/>
<dbReference type="PANTHER" id="PTHR30514">
    <property type="entry name" value="GLUCOKINASE"/>
    <property type="match status" value="1"/>
</dbReference>
<protein>
    <submittedName>
        <fullName evidence="2">DNA-binding transcriptional regulator HexR</fullName>
    </submittedName>
</protein>
<dbReference type="InterPro" id="IPR000281">
    <property type="entry name" value="HTH_RpiR"/>
</dbReference>
<keyword evidence="2" id="KW-0238">DNA-binding</keyword>
<dbReference type="GO" id="GO:0097367">
    <property type="term" value="F:carbohydrate derivative binding"/>
    <property type="evidence" value="ECO:0007669"/>
    <property type="project" value="InterPro"/>
</dbReference>
<accession>A0A1E3A038</accession>
<organism evidence="2 3">
    <name type="scientific">Eisenbergiella tayi</name>
    <dbReference type="NCBI Taxonomy" id="1432052"/>
    <lineage>
        <taxon>Bacteria</taxon>
        <taxon>Bacillati</taxon>
        <taxon>Bacillota</taxon>
        <taxon>Clostridia</taxon>
        <taxon>Lachnospirales</taxon>
        <taxon>Lachnospiraceae</taxon>
        <taxon>Eisenbergiella</taxon>
    </lineage>
</organism>
<dbReference type="EMBL" id="MCGH01000005">
    <property type="protein sequence ID" value="ODM02115.1"/>
    <property type="molecule type" value="Genomic_DNA"/>
</dbReference>
<evidence type="ECO:0000259" key="1">
    <source>
        <dbReference type="PROSITE" id="PS51071"/>
    </source>
</evidence>
<dbReference type="InterPro" id="IPR036388">
    <property type="entry name" value="WH-like_DNA-bd_sf"/>
</dbReference>
<reference evidence="2 3" key="1">
    <citation type="submission" date="2016-07" db="EMBL/GenBank/DDBJ databases">
        <title>Characterization of isolates of Eisenbergiella tayi derived from blood cultures, using whole genome sequencing.</title>
        <authorList>
            <person name="Burdz T."/>
            <person name="Wiebe D."/>
            <person name="Huynh C."/>
            <person name="Bernard K."/>
        </authorList>
    </citation>
    <scope>NUCLEOTIDE SEQUENCE [LARGE SCALE GENOMIC DNA]</scope>
    <source>
        <strain evidence="2 3">NML 110608</strain>
    </source>
</reference>
<dbReference type="InterPro" id="IPR046348">
    <property type="entry name" value="SIS_dom_sf"/>
</dbReference>
<gene>
    <name evidence="2" type="ORF">BEI61_06114</name>
</gene>
<dbReference type="PATRIC" id="fig|1432052.4.peg.6773"/>
<name>A0A1E3A038_9FIRM</name>
<dbReference type="Pfam" id="PF01418">
    <property type="entry name" value="HTH_6"/>
    <property type="match status" value="1"/>
</dbReference>
<feature type="domain" description="HTH rpiR-type" evidence="1">
    <location>
        <begin position="30"/>
        <end position="106"/>
    </location>
</feature>
<dbReference type="InterPro" id="IPR047640">
    <property type="entry name" value="RpiR-like"/>
</dbReference>
<comment type="caution">
    <text evidence="2">The sequence shown here is derived from an EMBL/GenBank/DDBJ whole genome shotgun (WGS) entry which is preliminary data.</text>
</comment>
<dbReference type="GO" id="GO:0003700">
    <property type="term" value="F:DNA-binding transcription factor activity"/>
    <property type="evidence" value="ECO:0007669"/>
    <property type="project" value="InterPro"/>
</dbReference>
<dbReference type="GO" id="GO:0003677">
    <property type="term" value="F:DNA binding"/>
    <property type="evidence" value="ECO:0007669"/>
    <property type="project" value="UniProtKB-KW"/>
</dbReference>
<evidence type="ECO:0000313" key="3">
    <source>
        <dbReference type="Proteomes" id="UP000094067"/>
    </source>
</evidence>
<dbReference type="PROSITE" id="PS51071">
    <property type="entry name" value="HTH_RPIR"/>
    <property type="match status" value="1"/>
</dbReference>
<dbReference type="Gene3D" id="1.10.10.10">
    <property type="entry name" value="Winged helix-like DNA-binding domain superfamily/Winged helix DNA-binding domain"/>
    <property type="match status" value="1"/>
</dbReference>
<dbReference type="SUPFAM" id="SSF53697">
    <property type="entry name" value="SIS domain"/>
    <property type="match status" value="1"/>
</dbReference>
<dbReference type="Gene3D" id="3.40.50.10490">
    <property type="entry name" value="Glucose-6-phosphate isomerase like protein, domain 1"/>
    <property type="match status" value="1"/>
</dbReference>
<dbReference type="SUPFAM" id="SSF46689">
    <property type="entry name" value="Homeodomain-like"/>
    <property type="match status" value="1"/>
</dbReference>
<proteinExistence type="predicted"/>
<evidence type="ECO:0000313" key="2">
    <source>
        <dbReference type="EMBL" id="ODM02115.1"/>
    </source>
</evidence>
<sequence>MGCLKNWLSDIPANDEMSMDRIERCILNILLNRLLAVINEREASTIEYYIAYTFLQNLFKISGFTIEQTARLCNVSKSTISKFVREIGFDDYMDFKLSAMSAQDGVVYGWGENIIDFIGHNGIDRYIDILKADMDYMKTSIDMENIDILVEDLIHYQKVAAFGIVHSQTAALDLQFKLAFHNKIIYTNLSDISQDEYILHADEDTLIIIFSNSGKYITEYQLKEGYPRKDIFDLTKGRIVLITSNRKLAGDSRVDLCIGFDYTSHVQNHPYYFQFITDLIAVKYKQRMEENS</sequence>
<dbReference type="InterPro" id="IPR009057">
    <property type="entry name" value="Homeodomain-like_sf"/>
</dbReference>
<dbReference type="Proteomes" id="UP000094067">
    <property type="component" value="Unassembled WGS sequence"/>
</dbReference>
<dbReference type="GO" id="GO:1901135">
    <property type="term" value="P:carbohydrate derivative metabolic process"/>
    <property type="evidence" value="ECO:0007669"/>
    <property type="project" value="InterPro"/>
</dbReference>
<dbReference type="PANTHER" id="PTHR30514:SF1">
    <property type="entry name" value="HTH-TYPE TRANSCRIPTIONAL REGULATOR HEXR-RELATED"/>
    <property type="match status" value="1"/>
</dbReference>